<sequence>MFDARHSNTFRILYFLIGSLIILGIGVSIWHSQEKQRQLTQRFVNSNIPTLFVHGWSGSLRSEKEIISATEISGAATRRMIIHVHSNGKISVTGTIKRWMRNPIIMVRMDNNRAGEVQYTHWLTKVAKLLKKKYHVNQLNFVGHSMGAYAVIYYNLLNGNQPNLPRVNKICVIAGPYDGIMNNHKSNQPTSGPLVQLWDDAPNQNRILPTGKPQIIHPEYKMLYRLRRNFPKQARVLNIYGNLGNGTNSDGVVTNASALSLGYVLRDHVSFYQTFQAFGPKAQHSELHNNNLAVNKILTEFLWAKNYKDNSASELDQ</sequence>
<dbReference type="InterPro" id="IPR029058">
    <property type="entry name" value="AB_hydrolase_fold"/>
</dbReference>
<reference evidence="2 3" key="1">
    <citation type="journal article" date="2021" name="Int. J. Syst. Evol. Microbiol.">
        <title>Lentilactobacillus fungorum sp. nov., isolated from spent mushroom substrates.</title>
        <authorList>
            <person name="Tohno M."/>
            <person name="Tanizawa Y."/>
            <person name="Kojima Y."/>
            <person name="Sakamoto M."/>
            <person name="Ohkuma M."/>
            <person name="Kobayashi H."/>
        </authorList>
    </citation>
    <scope>NUCLEOTIDE SEQUENCE [LARGE SCALE GENOMIC DNA]</scope>
    <source>
        <strain evidence="2 3">YK48G</strain>
    </source>
</reference>
<dbReference type="SUPFAM" id="SSF53474">
    <property type="entry name" value="alpha/beta-Hydrolases"/>
    <property type="match status" value="1"/>
</dbReference>
<keyword evidence="2" id="KW-0378">Hydrolase</keyword>
<name>A0ABQ3VVX9_9LACO</name>
<evidence type="ECO:0000256" key="1">
    <source>
        <dbReference type="SAM" id="Phobius"/>
    </source>
</evidence>
<dbReference type="Pfam" id="PF06028">
    <property type="entry name" value="DUF915"/>
    <property type="match status" value="1"/>
</dbReference>
<organism evidence="2 3">
    <name type="scientific">Lentilactobacillus fungorum</name>
    <dbReference type="NCBI Taxonomy" id="2201250"/>
    <lineage>
        <taxon>Bacteria</taxon>
        <taxon>Bacillati</taxon>
        <taxon>Bacillota</taxon>
        <taxon>Bacilli</taxon>
        <taxon>Lactobacillales</taxon>
        <taxon>Lactobacillaceae</taxon>
        <taxon>Lentilactobacillus</taxon>
    </lineage>
</organism>
<protein>
    <submittedName>
        <fullName evidence="2">Hydrolase</fullName>
    </submittedName>
</protein>
<keyword evidence="1" id="KW-1133">Transmembrane helix</keyword>
<gene>
    <name evidence="2" type="ORF">YK48G_04780</name>
</gene>
<dbReference type="Proteomes" id="UP000604765">
    <property type="component" value="Unassembled WGS sequence"/>
</dbReference>
<keyword evidence="1" id="KW-0812">Transmembrane</keyword>
<dbReference type="RefSeq" id="WP_203629089.1">
    <property type="nucleotide sequence ID" value="NZ_BNJR01000004.1"/>
</dbReference>
<evidence type="ECO:0000313" key="3">
    <source>
        <dbReference type="Proteomes" id="UP000604765"/>
    </source>
</evidence>
<evidence type="ECO:0000313" key="2">
    <source>
        <dbReference type="EMBL" id="GHP13053.1"/>
    </source>
</evidence>
<proteinExistence type="predicted"/>
<dbReference type="EMBL" id="BNJR01000004">
    <property type="protein sequence ID" value="GHP13053.1"/>
    <property type="molecule type" value="Genomic_DNA"/>
</dbReference>
<dbReference type="InterPro" id="IPR010315">
    <property type="entry name" value="DUF915_hydro-like"/>
</dbReference>
<keyword evidence="3" id="KW-1185">Reference proteome</keyword>
<comment type="caution">
    <text evidence="2">The sequence shown here is derived from an EMBL/GenBank/DDBJ whole genome shotgun (WGS) entry which is preliminary data.</text>
</comment>
<feature type="transmembrane region" description="Helical" evidence="1">
    <location>
        <begin position="12"/>
        <end position="31"/>
    </location>
</feature>
<keyword evidence="1" id="KW-0472">Membrane</keyword>
<dbReference type="Gene3D" id="3.40.50.1820">
    <property type="entry name" value="alpha/beta hydrolase"/>
    <property type="match status" value="1"/>
</dbReference>
<accession>A0ABQ3VVX9</accession>
<dbReference type="GO" id="GO:0016787">
    <property type="term" value="F:hydrolase activity"/>
    <property type="evidence" value="ECO:0007669"/>
    <property type="project" value="UniProtKB-KW"/>
</dbReference>